<evidence type="ECO:0000313" key="3">
    <source>
        <dbReference type="Proteomes" id="UP000445000"/>
    </source>
</evidence>
<dbReference type="PRINTS" id="PR01210">
    <property type="entry name" value="GGTRANSPTASE"/>
</dbReference>
<accession>A0A829Y5A8</accession>
<dbReference type="AlphaFoldDB" id="A0A829Y5A8"/>
<protein>
    <submittedName>
        <fullName evidence="2">Gamma-glutamyltranspeptidase</fullName>
    </submittedName>
</protein>
<dbReference type="RefSeq" id="WP_161810115.1">
    <property type="nucleotide sequence ID" value="NZ_BLJN01000001.1"/>
</dbReference>
<organism evidence="2 3">
    <name type="scientific">Steroidobacter agaridevorans</name>
    <dbReference type="NCBI Taxonomy" id="2695856"/>
    <lineage>
        <taxon>Bacteria</taxon>
        <taxon>Pseudomonadati</taxon>
        <taxon>Pseudomonadota</taxon>
        <taxon>Gammaproteobacteria</taxon>
        <taxon>Steroidobacterales</taxon>
        <taxon>Steroidobacteraceae</taxon>
        <taxon>Steroidobacter</taxon>
    </lineage>
</organism>
<gene>
    <name evidence="2" type="primary">ggt_1</name>
    <name evidence="2" type="ORF">GCM10011487_01850</name>
</gene>
<name>A0A829Y5A8_9GAMM</name>
<dbReference type="PANTHER" id="PTHR43881:SF1">
    <property type="entry name" value="GAMMA-GLUTAMYLTRANSPEPTIDASE (AFU_ORTHOLOGUE AFUA_4G13580)"/>
    <property type="match status" value="1"/>
</dbReference>
<dbReference type="InterPro" id="IPR043138">
    <property type="entry name" value="GGT_lsub"/>
</dbReference>
<evidence type="ECO:0000256" key="1">
    <source>
        <dbReference type="SAM" id="SignalP"/>
    </source>
</evidence>
<dbReference type="EMBL" id="BLJN01000001">
    <property type="protein sequence ID" value="GFE78185.1"/>
    <property type="molecule type" value="Genomic_DNA"/>
</dbReference>
<dbReference type="InterPro" id="IPR029055">
    <property type="entry name" value="Ntn_hydrolases_N"/>
</dbReference>
<comment type="caution">
    <text evidence="2">The sequence shown here is derived from an EMBL/GenBank/DDBJ whole genome shotgun (WGS) entry which is preliminary data.</text>
</comment>
<feature type="chain" id="PRO_5032696992" evidence="1">
    <location>
        <begin position="30"/>
        <end position="635"/>
    </location>
</feature>
<dbReference type="PANTHER" id="PTHR43881">
    <property type="entry name" value="GAMMA-GLUTAMYLTRANSPEPTIDASE (AFU_ORTHOLOGUE AFUA_4G13580)"/>
    <property type="match status" value="1"/>
</dbReference>
<dbReference type="Pfam" id="PF01019">
    <property type="entry name" value="G_glu_transpept"/>
    <property type="match status" value="1"/>
</dbReference>
<evidence type="ECO:0000313" key="2">
    <source>
        <dbReference type="EMBL" id="GFE78185.1"/>
    </source>
</evidence>
<sequence length="635" mass="69623">MPFDSKRVSSRLAIALAAFVATVAAPVQAKTVKPPLHGQHWVAVTGKPLAATAGARIFMQGGNAVDAACAMIAATSTMWDTLGWGGETQALIYNPHTRKVIGVNALGVAPTGATPEFYRSKGYDYPPEFGPLAAVTPGTPGGIMVMLAEYGKLSLADVLAPAIEMADGYPIEAQTADLIEKWKDELRKWPESRRTFLMHEGKDGKPLPGYSRVGPEAGEIFRQPDLAATLRKLVDEEAKARKAGKNRKQAIMAAYDRFYKGDIAKEFSRGSQELGGLHTPEDLANWQPYLEEPVSVNYKGIEVYKLTTWVQGPAMLQALNILENFDLKSMGYNSTRYIHTLYQTMSLAFADRDFYYGDPRFPPEEPIKGLLSKDYARERAKLIKEDRNDPDIRPGDPYPFQGATNPFKAQLDAWRTVKPGKDKSKPNQWSPTALAEFDRTFRLGTTSVETVDKEGWVVSVTPSGGWLPATIAGKTGIGMSQRMQSFVLDPADNPFNVVAPGKRPRATLTPSMALKDGKPYLAFAVQGGDTQEQNLLQFFLNVVEFGMTPQEAAEGANITTYQLRDSFGSHESIPGRLTLAESVPAWVRNELTKKGYKLEFSANNSGPITAIQIDAKHGTFWGAAAYHGEDYGIAW</sequence>
<keyword evidence="1" id="KW-0732">Signal</keyword>
<feature type="signal peptide" evidence="1">
    <location>
        <begin position="1"/>
        <end position="29"/>
    </location>
</feature>
<keyword evidence="3" id="KW-1185">Reference proteome</keyword>
<dbReference type="SUPFAM" id="SSF56235">
    <property type="entry name" value="N-terminal nucleophile aminohydrolases (Ntn hydrolases)"/>
    <property type="match status" value="1"/>
</dbReference>
<reference evidence="3" key="1">
    <citation type="submission" date="2020-01" db="EMBL/GenBank/DDBJ databases">
        <title>'Steroidobacter agaridevorans' sp. nov., agar-degrading bacteria isolated from rhizosphere soils.</title>
        <authorList>
            <person name="Ikenaga M."/>
            <person name="Kataoka M."/>
            <person name="Murouchi A."/>
            <person name="Katsuragi S."/>
            <person name="Sakai M."/>
        </authorList>
    </citation>
    <scope>NUCLEOTIDE SEQUENCE [LARGE SCALE GENOMIC DNA]</scope>
    <source>
        <strain evidence="3">YU21-B</strain>
    </source>
</reference>
<dbReference type="Gene3D" id="3.60.20.40">
    <property type="match status" value="1"/>
</dbReference>
<dbReference type="InterPro" id="IPR043137">
    <property type="entry name" value="GGT_ssub_C"/>
</dbReference>
<proteinExistence type="predicted"/>
<dbReference type="Proteomes" id="UP000445000">
    <property type="component" value="Unassembled WGS sequence"/>
</dbReference>
<dbReference type="InterPro" id="IPR052896">
    <property type="entry name" value="GGT-like_enzyme"/>
</dbReference>
<dbReference type="Gene3D" id="1.10.246.130">
    <property type="match status" value="1"/>
</dbReference>